<dbReference type="STRING" id="1125712.HMPREF1316_2257"/>
<dbReference type="EMBL" id="AWEZ01000056">
    <property type="protein sequence ID" value="ERL07640.1"/>
    <property type="molecule type" value="Genomic_DNA"/>
</dbReference>
<dbReference type="AlphaFoldDB" id="U2TMI2"/>
<comment type="caution">
    <text evidence="1">The sequence shown here is derived from an EMBL/GenBank/DDBJ whole genome shotgun (WGS) entry which is preliminary data.</text>
</comment>
<evidence type="ECO:0000313" key="1">
    <source>
        <dbReference type="EMBL" id="ERL07640.1"/>
    </source>
</evidence>
<keyword evidence="2" id="KW-1185">Reference proteome</keyword>
<sequence>MRCSKMSFTMRLIWDVASQGSDVGHVPMAHGAILKRDCATETVFPMVEGLPLHESA</sequence>
<reference evidence="1 2" key="1">
    <citation type="submission" date="2013-08" db="EMBL/GenBank/DDBJ databases">
        <authorList>
            <person name="Durkin A.S."/>
            <person name="Haft D.R."/>
            <person name="McCorrison J."/>
            <person name="Torralba M."/>
            <person name="Gillis M."/>
            <person name="Haft D.H."/>
            <person name="Methe B."/>
            <person name="Sutton G."/>
            <person name="Nelson K.E."/>
        </authorList>
    </citation>
    <scope>NUCLEOTIDE SEQUENCE [LARGE SCALE GENOMIC DNA]</scope>
    <source>
        <strain evidence="1 2">F0195</strain>
    </source>
</reference>
<proteinExistence type="predicted"/>
<protein>
    <submittedName>
        <fullName evidence="1">Uncharacterized protein</fullName>
    </submittedName>
</protein>
<evidence type="ECO:0000313" key="2">
    <source>
        <dbReference type="Proteomes" id="UP000016638"/>
    </source>
</evidence>
<organism evidence="1 2">
    <name type="scientific">Olsenella profusa F0195</name>
    <dbReference type="NCBI Taxonomy" id="1125712"/>
    <lineage>
        <taxon>Bacteria</taxon>
        <taxon>Bacillati</taxon>
        <taxon>Actinomycetota</taxon>
        <taxon>Coriobacteriia</taxon>
        <taxon>Coriobacteriales</taxon>
        <taxon>Atopobiaceae</taxon>
        <taxon>Olsenella</taxon>
    </lineage>
</organism>
<accession>U2TMI2</accession>
<name>U2TMI2_9ACTN</name>
<gene>
    <name evidence="1" type="ORF">HMPREF1316_2257</name>
</gene>
<dbReference type="Proteomes" id="UP000016638">
    <property type="component" value="Unassembled WGS sequence"/>
</dbReference>